<name>A0A5C3PLK4_9APHY</name>
<accession>A0A5C3PLK4</accession>
<dbReference type="Proteomes" id="UP000308197">
    <property type="component" value="Unassembled WGS sequence"/>
</dbReference>
<keyword evidence="2" id="KW-1185">Reference proteome</keyword>
<evidence type="ECO:0000313" key="2">
    <source>
        <dbReference type="Proteomes" id="UP000308197"/>
    </source>
</evidence>
<proteinExistence type="predicted"/>
<dbReference type="AlphaFoldDB" id="A0A5C3PLK4"/>
<gene>
    <name evidence="1" type="ORF">K466DRAFT_39216</name>
</gene>
<reference evidence="1 2" key="1">
    <citation type="journal article" date="2019" name="Nat. Ecol. Evol.">
        <title>Megaphylogeny resolves global patterns of mushroom evolution.</title>
        <authorList>
            <person name="Varga T."/>
            <person name="Krizsan K."/>
            <person name="Foldi C."/>
            <person name="Dima B."/>
            <person name="Sanchez-Garcia M."/>
            <person name="Sanchez-Ramirez S."/>
            <person name="Szollosi G.J."/>
            <person name="Szarkandi J.G."/>
            <person name="Papp V."/>
            <person name="Albert L."/>
            <person name="Andreopoulos W."/>
            <person name="Angelini C."/>
            <person name="Antonin V."/>
            <person name="Barry K.W."/>
            <person name="Bougher N.L."/>
            <person name="Buchanan P."/>
            <person name="Buyck B."/>
            <person name="Bense V."/>
            <person name="Catcheside P."/>
            <person name="Chovatia M."/>
            <person name="Cooper J."/>
            <person name="Damon W."/>
            <person name="Desjardin D."/>
            <person name="Finy P."/>
            <person name="Geml J."/>
            <person name="Haridas S."/>
            <person name="Hughes K."/>
            <person name="Justo A."/>
            <person name="Karasinski D."/>
            <person name="Kautmanova I."/>
            <person name="Kiss B."/>
            <person name="Kocsube S."/>
            <person name="Kotiranta H."/>
            <person name="LaButti K.M."/>
            <person name="Lechner B.E."/>
            <person name="Liimatainen K."/>
            <person name="Lipzen A."/>
            <person name="Lukacs Z."/>
            <person name="Mihaltcheva S."/>
            <person name="Morgado L.N."/>
            <person name="Niskanen T."/>
            <person name="Noordeloos M.E."/>
            <person name="Ohm R.A."/>
            <person name="Ortiz-Santana B."/>
            <person name="Ovrebo C."/>
            <person name="Racz N."/>
            <person name="Riley R."/>
            <person name="Savchenko A."/>
            <person name="Shiryaev A."/>
            <person name="Soop K."/>
            <person name="Spirin V."/>
            <person name="Szebenyi C."/>
            <person name="Tomsovsky M."/>
            <person name="Tulloss R.E."/>
            <person name="Uehling J."/>
            <person name="Grigoriev I.V."/>
            <person name="Vagvolgyi C."/>
            <person name="Papp T."/>
            <person name="Martin F.M."/>
            <person name="Miettinen O."/>
            <person name="Hibbett D.S."/>
            <person name="Nagy L.G."/>
        </authorList>
    </citation>
    <scope>NUCLEOTIDE SEQUENCE [LARGE SCALE GENOMIC DNA]</scope>
    <source>
        <strain evidence="1 2">HHB13444</strain>
    </source>
</reference>
<evidence type="ECO:0000313" key="1">
    <source>
        <dbReference type="EMBL" id="TFK89188.1"/>
    </source>
</evidence>
<organism evidence="1 2">
    <name type="scientific">Polyporus arcularius HHB13444</name>
    <dbReference type="NCBI Taxonomy" id="1314778"/>
    <lineage>
        <taxon>Eukaryota</taxon>
        <taxon>Fungi</taxon>
        <taxon>Dikarya</taxon>
        <taxon>Basidiomycota</taxon>
        <taxon>Agaricomycotina</taxon>
        <taxon>Agaricomycetes</taxon>
        <taxon>Polyporales</taxon>
        <taxon>Polyporaceae</taxon>
        <taxon>Polyporus</taxon>
    </lineage>
</organism>
<dbReference type="EMBL" id="ML211084">
    <property type="protein sequence ID" value="TFK89188.1"/>
    <property type="molecule type" value="Genomic_DNA"/>
</dbReference>
<sequence>MLPSSRPLTGRMTAGYLQWDRELPRRHVLRYLQSLVQPLSTAIEIVAHLCDNLDPTYPLKLDVYHIQVAATPLFSAARVSGAYYDGFVDRLLRSVDVGSDDGRILARMQRALRLVKEPLLAQMAARATVHPEAALMSLGAGGWRSSTMQDAATKTHLHDVFAGGISRDNTPIILDAGKRCCYCCALLAQLLRPRSESDPGGSERTPLRPLKFVLEPDGTHGIIVPWLPPAGIPLNALREIRARLLGVLRRNLSKCDAQEVP</sequence>
<protein>
    <submittedName>
        <fullName evidence="1">Uncharacterized protein</fullName>
    </submittedName>
</protein>
<dbReference type="InParanoid" id="A0A5C3PLK4"/>